<comment type="similarity">
    <text evidence="2">Belongs to the bacterial flagellin family.</text>
</comment>
<comment type="subcellular location">
    <subcellularLocation>
        <location evidence="1">Bacterial flagellum</location>
    </subcellularLocation>
</comment>
<feature type="domain" description="Flagellin N-terminal" evidence="4">
    <location>
        <begin position="6"/>
        <end position="142"/>
    </location>
</feature>
<dbReference type="GO" id="GO:0009424">
    <property type="term" value="C:bacterial-type flagellum hook"/>
    <property type="evidence" value="ECO:0007669"/>
    <property type="project" value="InterPro"/>
</dbReference>
<evidence type="ECO:0000256" key="1">
    <source>
        <dbReference type="ARBA" id="ARBA00004365"/>
    </source>
</evidence>
<sequence length="303" mass="32038">MITRVTHQSTQRAALTNLQATQSQLAQLQQRASSGKMVTKASDDPAKAADAMALRKEQQAAAQYSRNVQDGVSWLTSIDTAINTSLSYLNRARDLVVRGANSGATNAEAREALAVEIEGLRGSLAAQANTTYLGRSVFAGTSDGPAYTQDTVTGDYTYNGSPGIVERRTGAGTTVRVDADGAAVFGTSNDPDAPDASVYALLTDIAAKLRAGEDVQSDITKIDARRDKMLSEITGVGARTNQLESAKELLGHKAMSLKGDLSAVEDIDLPATLIELQMQEVAYQAALGATARVLQPSLLDYLK</sequence>
<dbReference type="PANTHER" id="PTHR42792">
    <property type="entry name" value="FLAGELLIN"/>
    <property type="match status" value="1"/>
</dbReference>
<evidence type="ECO:0000256" key="3">
    <source>
        <dbReference type="ARBA" id="ARBA00023143"/>
    </source>
</evidence>
<dbReference type="InterPro" id="IPR001029">
    <property type="entry name" value="Flagellin_N"/>
</dbReference>
<dbReference type="Pfam" id="PF00700">
    <property type="entry name" value="Flagellin_C"/>
    <property type="match status" value="1"/>
</dbReference>
<proteinExistence type="inferred from homology"/>
<dbReference type="EMBL" id="JACBYE010000039">
    <property type="protein sequence ID" value="NYS94654.1"/>
    <property type="molecule type" value="Genomic_DNA"/>
</dbReference>
<dbReference type="SUPFAM" id="SSF64518">
    <property type="entry name" value="Phase 1 flagellin"/>
    <property type="match status" value="1"/>
</dbReference>
<dbReference type="NCBIfam" id="TIGR02550">
    <property type="entry name" value="flagell_flgL"/>
    <property type="match status" value="1"/>
</dbReference>
<dbReference type="Proteomes" id="UP000561011">
    <property type="component" value="Unassembled WGS sequence"/>
</dbReference>
<organism evidence="6 7">
    <name type="scientific">Sanguibacter inulinus</name>
    <dbReference type="NCBI Taxonomy" id="60922"/>
    <lineage>
        <taxon>Bacteria</taxon>
        <taxon>Bacillati</taxon>
        <taxon>Actinomycetota</taxon>
        <taxon>Actinomycetes</taxon>
        <taxon>Micrococcales</taxon>
        <taxon>Sanguibacteraceae</taxon>
        <taxon>Sanguibacter</taxon>
    </lineage>
</organism>
<keyword evidence="6" id="KW-0969">Cilium</keyword>
<dbReference type="InterPro" id="IPR046358">
    <property type="entry name" value="Flagellin_C"/>
</dbReference>
<keyword evidence="6" id="KW-0966">Cell projection</keyword>
<dbReference type="PANTHER" id="PTHR42792:SF1">
    <property type="entry name" value="FLAGELLAR HOOK-ASSOCIATED PROTEIN 3"/>
    <property type="match status" value="1"/>
</dbReference>
<dbReference type="AlphaFoldDB" id="A0A853EXU0"/>
<feature type="domain" description="Flagellin C-terminal" evidence="5">
    <location>
        <begin position="220"/>
        <end position="302"/>
    </location>
</feature>
<keyword evidence="6" id="KW-0282">Flagellum</keyword>
<dbReference type="InterPro" id="IPR013384">
    <property type="entry name" value="Flagell_FlgL"/>
</dbReference>
<dbReference type="Pfam" id="PF00669">
    <property type="entry name" value="Flagellin_N"/>
    <property type="match status" value="1"/>
</dbReference>
<dbReference type="Gene3D" id="1.20.1330.10">
    <property type="entry name" value="f41 fragment of flagellin, N-terminal domain"/>
    <property type="match status" value="1"/>
</dbReference>
<dbReference type="InterPro" id="IPR001492">
    <property type="entry name" value="Flagellin"/>
</dbReference>
<reference evidence="6 7" key="1">
    <citation type="submission" date="2020-07" db="EMBL/GenBank/DDBJ databases">
        <title>MOT database genomes.</title>
        <authorList>
            <person name="Joseph S."/>
            <person name="Aduse-Opoku J."/>
            <person name="Hashim A."/>
            <person name="Wade W."/>
            <person name="Curtis M."/>
        </authorList>
    </citation>
    <scope>NUCLEOTIDE SEQUENCE [LARGE SCALE GENOMIC DNA]</scope>
    <source>
        <strain evidence="6 7">DSM 100099</strain>
    </source>
</reference>
<protein>
    <submittedName>
        <fullName evidence="6">Flagellar hook-associated protein FlgL</fullName>
    </submittedName>
</protein>
<dbReference type="RefSeq" id="WP_056128226.1">
    <property type="nucleotide sequence ID" value="NZ_JACBYE010000039.1"/>
</dbReference>
<gene>
    <name evidence="6" type="primary">flgL</name>
    <name evidence="6" type="ORF">HZZ10_14130</name>
</gene>
<keyword evidence="7" id="KW-1185">Reference proteome</keyword>
<keyword evidence="3" id="KW-0975">Bacterial flagellum</keyword>
<accession>A0A853EXU0</accession>
<dbReference type="GO" id="GO:0071973">
    <property type="term" value="P:bacterial-type flagellum-dependent cell motility"/>
    <property type="evidence" value="ECO:0007669"/>
    <property type="project" value="InterPro"/>
</dbReference>
<evidence type="ECO:0000313" key="6">
    <source>
        <dbReference type="EMBL" id="NYS94654.1"/>
    </source>
</evidence>
<evidence type="ECO:0000259" key="5">
    <source>
        <dbReference type="Pfam" id="PF00700"/>
    </source>
</evidence>
<dbReference type="GO" id="GO:0005198">
    <property type="term" value="F:structural molecule activity"/>
    <property type="evidence" value="ECO:0007669"/>
    <property type="project" value="InterPro"/>
</dbReference>
<evidence type="ECO:0000313" key="7">
    <source>
        <dbReference type="Proteomes" id="UP000561011"/>
    </source>
</evidence>
<evidence type="ECO:0000256" key="2">
    <source>
        <dbReference type="ARBA" id="ARBA00005709"/>
    </source>
</evidence>
<name>A0A853EXU0_9MICO</name>
<evidence type="ECO:0000259" key="4">
    <source>
        <dbReference type="Pfam" id="PF00669"/>
    </source>
</evidence>
<comment type="caution">
    <text evidence="6">The sequence shown here is derived from an EMBL/GenBank/DDBJ whole genome shotgun (WGS) entry which is preliminary data.</text>
</comment>